<proteinExistence type="predicted"/>
<dbReference type="SUPFAM" id="SSF56176">
    <property type="entry name" value="FAD-binding/transporter-associated domain-like"/>
    <property type="match status" value="1"/>
</dbReference>
<sequence>MGGGYQDAQAVWNANDRGLDAAVIVRPHSAQGLAGRDALDERLTSAVRSGGHSLCGLSNVEGGLVIALSSMKGISVNTETRLLRPEPCPTVPGARYPGRFTCLAWASPPGV</sequence>
<dbReference type="InterPro" id="IPR036318">
    <property type="entry name" value="FAD-bd_PCMH-like_sf"/>
</dbReference>
<dbReference type="AlphaFoldDB" id="A0A918F9Y2"/>
<reference evidence="2" key="2">
    <citation type="submission" date="2020-09" db="EMBL/GenBank/DDBJ databases">
        <authorList>
            <person name="Sun Q."/>
            <person name="Ohkuma M."/>
        </authorList>
    </citation>
    <scope>NUCLEOTIDE SEQUENCE</scope>
    <source>
        <strain evidence="2">JCM 31311</strain>
    </source>
</reference>
<feature type="domain" description="FAD linked oxidase N-terminal" evidence="1">
    <location>
        <begin position="22"/>
        <end position="84"/>
    </location>
</feature>
<protein>
    <recommendedName>
        <fullName evidence="1">FAD linked oxidase N-terminal domain-containing protein</fullName>
    </recommendedName>
</protein>
<comment type="caution">
    <text evidence="2">The sequence shown here is derived from an EMBL/GenBank/DDBJ whole genome shotgun (WGS) entry which is preliminary data.</text>
</comment>
<dbReference type="EMBL" id="BMQL01000023">
    <property type="protein sequence ID" value="GGR19476.1"/>
    <property type="molecule type" value="Genomic_DNA"/>
</dbReference>
<organism evidence="2 3">
    <name type="scientific">Deinococcus ruber</name>
    <dbReference type="NCBI Taxonomy" id="1848197"/>
    <lineage>
        <taxon>Bacteria</taxon>
        <taxon>Thermotogati</taxon>
        <taxon>Deinococcota</taxon>
        <taxon>Deinococci</taxon>
        <taxon>Deinococcales</taxon>
        <taxon>Deinococcaceae</taxon>
        <taxon>Deinococcus</taxon>
    </lineage>
</organism>
<evidence type="ECO:0000313" key="2">
    <source>
        <dbReference type="EMBL" id="GGR19476.1"/>
    </source>
</evidence>
<gene>
    <name evidence="2" type="ORF">GCM10008957_34980</name>
</gene>
<dbReference type="Pfam" id="PF01565">
    <property type="entry name" value="FAD_binding_4"/>
    <property type="match status" value="1"/>
</dbReference>
<evidence type="ECO:0000259" key="1">
    <source>
        <dbReference type="Pfam" id="PF01565"/>
    </source>
</evidence>
<dbReference type="RefSeq" id="WP_189091802.1">
    <property type="nucleotide sequence ID" value="NZ_BMQL01000023.1"/>
</dbReference>
<accession>A0A918F9Y2</accession>
<name>A0A918F9Y2_9DEIO</name>
<dbReference type="Gene3D" id="3.30.43.10">
    <property type="entry name" value="Uridine Diphospho-n-acetylenolpyruvylglucosamine Reductase, domain 2"/>
    <property type="match status" value="1"/>
</dbReference>
<reference evidence="2" key="1">
    <citation type="journal article" date="2014" name="Int. J. Syst. Evol. Microbiol.">
        <title>Complete genome sequence of Corynebacterium casei LMG S-19264T (=DSM 44701T), isolated from a smear-ripened cheese.</title>
        <authorList>
            <consortium name="US DOE Joint Genome Institute (JGI-PGF)"/>
            <person name="Walter F."/>
            <person name="Albersmeier A."/>
            <person name="Kalinowski J."/>
            <person name="Ruckert C."/>
        </authorList>
    </citation>
    <scope>NUCLEOTIDE SEQUENCE</scope>
    <source>
        <strain evidence="2">JCM 31311</strain>
    </source>
</reference>
<dbReference type="InterPro" id="IPR016167">
    <property type="entry name" value="FAD-bd_PCMH_sub1"/>
</dbReference>
<evidence type="ECO:0000313" key="3">
    <source>
        <dbReference type="Proteomes" id="UP000603865"/>
    </source>
</evidence>
<dbReference type="GO" id="GO:0050660">
    <property type="term" value="F:flavin adenine dinucleotide binding"/>
    <property type="evidence" value="ECO:0007669"/>
    <property type="project" value="InterPro"/>
</dbReference>
<dbReference type="InterPro" id="IPR006094">
    <property type="entry name" value="Oxid_FAD_bind_N"/>
</dbReference>
<keyword evidence="3" id="KW-1185">Reference proteome</keyword>
<dbReference type="Proteomes" id="UP000603865">
    <property type="component" value="Unassembled WGS sequence"/>
</dbReference>